<dbReference type="Proteomes" id="UP000274695">
    <property type="component" value="Unassembled WGS sequence"/>
</dbReference>
<dbReference type="SUPFAM" id="SSF141673">
    <property type="entry name" value="MOSC N-terminal domain-like"/>
    <property type="match status" value="1"/>
</dbReference>
<dbReference type="InterPro" id="IPR011037">
    <property type="entry name" value="Pyrv_Knase-like_insert_dom_sf"/>
</dbReference>
<proteinExistence type="predicted"/>
<keyword evidence="3" id="KW-1185">Reference proteome</keyword>
<dbReference type="PANTHER" id="PTHR14237:SF19">
    <property type="entry name" value="MITOCHONDRIAL AMIDOXIME REDUCING COMPONENT 1"/>
    <property type="match status" value="1"/>
</dbReference>
<accession>A0ABX9W5M5</accession>
<evidence type="ECO:0000313" key="3">
    <source>
        <dbReference type="Proteomes" id="UP000274695"/>
    </source>
</evidence>
<dbReference type="PANTHER" id="PTHR14237">
    <property type="entry name" value="MOLYBDOPTERIN COFACTOR SULFURASE MOSC"/>
    <property type="match status" value="1"/>
</dbReference>
<dbReference type="PROSITE" id="PS51340">
    <property type="entry name" value="MOSC"/>
    <property type="match status" value="1"/>
</dbReference>
<sequence length="266" mass="29750">MDIRVSSLWRYPVKSMAGALMPSVTVTDWGPNLDRRWMVIDSQKRFITQRQLPRMCRLSASLSDAGIRIQSLDEPSLFIDVPEPSQAPQYDVAVWSDNCAAMDAGDEAAAWLSDILGKSLRLCFMAETTYRQVDTQFAEMGSRVSFADGFPFLLCSEASLAVLSKALGRGLAVQRFRPNIVVAGSEAFAEDEWRRIRIANIEFDVLKPCSRCAIPTVNLDTAEREADVFKMLRAERFKDGEVYFGQNLVHRGSGELAVGQRVEVLE</sequence>
<protein>
    <submittedName>
        <fullName evidence="2">MOSC domain-containing protein</fullName>
    </submittedName>
</protein>
<dbReference type="SUPFAM" id="SSF50800">
    <property type="entry name" value="PK beta-barrel domain-like"/>
    <property type="match status" value="1"/>
</dbReference>
<comment type="caution">
    <text evidence="2">The sequence shown here is derived from an EMBL/GenBank/DDBJ whole genome shotgun (WGS) entry which is preliminary data.</text>
</comment>
<dbReference type="Pfam" id="PF03476">
    <property type="entry name" value="MOSC_N"/>
    <property type="match status" value="1"/>
</dbReference>
<organism evidence="2 3">
    <name type="scientific">Zhongshania marina</name>
    <dbReference type="NCBI Taxonomy" id="2304603"/>
    <lineage>
        <taxon>Bacteria</taxon>
        <taxon>Pseudomonadati</taxon>
        <taxon>Pseudomonadota</taxon>
        <taxon>Gammaproteobacteria</taxon>
        <taxon>Cellvibrionales</taxon>
        <taxon>Spongiibacteraceae</taxon>
        <taxon>Zhongshania</taxon>
    </lineage>
</organism>
<dbReference type="Pfam" id="PF03473">
    <property type="entry name" value="MOSC"/>
    <property type="match status" value="1"/>
</dbReference>
<gene>
    <name evidence="2" type="ORF">D0911_09455</name>
</gene>
<dbReference type="EMBL" id="RHGB01000009">
    <property type="protein sequence ID" value="RNL63953.1"/>
    <property type="molecule type" value="Genomic_DNA"/>
</dbReference>
<evidence type="ECO:0000259" key="1">
    <source>
        <dbReference type="PROSITE" id="PS51340"/>
    </source>
</evidence>
<feature type="domain" description="MOSC" evidence="1">
    <location>
        <begin position="120"/>
        <end position="265"/>
    </location>
</feature>
<dbReference type="InterPro" id="IPR005302">
    <property type="entry name" value="MoCF_Sase_C"/>
</dbReference>
<reference evidence="2 3" key="1">
    <citation type="submission" date="2018-10" db="EMBL/GenBank/DDBJ databases">
        <title>Draft genome sequence of Zhongshania sp. DSW25-10.</title>
        <authorList>
            <person name="Oh J."/>
        </authorList>
    </citation>
    <scope>NUCLEOTIDE SEQUENCE [LARGE SCALE GENOMIC DNA]</scope>
    <source>
        <strain evidence="2 3">DSW25-10</strain>
    </source>
</reference>
<dbReference type="InterPro" id="IPR005303">
    <property type="entry name" value="MOCOS_middle"/>
</dbReference>
<name>A0ABX9W5M5_9GAMM</name>
<dbReference type="RefSeq" id="WP_123182428.1">
    <property type="nucleotide sequence ID" value="NZ_RHGB01000009.1"/>
</dbReference>
<evidence type="ECO:0000313" key="2">
    <source>
        <dbReference type="EMBL" id="RNL63953.1"/>
    </source>
</evidence>